<dbReference type="Pfam" id="PF01239">
    <property type="entry name" value="PPTA"/>
    <property type="match status" value="4"/>
</dbReference>
<sequence>MHGRLKVKTSEEQLRSKLIEKEAKVRLFGEIRNKIIDARKNNESSIEILNLMTECLLKAPEWNLFWNYRREILINLNFDNDLMNKDLSLTERCLRENPKAYAVWHHRSWILLNIDNPNWNNELELCNKALKLDERNFHCWDHRRFVVENGKIPHEKEFEYTEKQILDNISNYSSWHYRSSFLLNKSTTLNLENELDLINNAVFTDPLDQSPWFYLRWLMVYNRKKAFIRELYVNKLLREIVLIVSETVSSKFMDGVNIIIKTIDSISGEEFVYSNGGEGGIREGDKCNMIWKPVLSSDTSSVWLFSLEDIDLEKKLSITVTCESDPDFKWQCELDSKNQESLIRVDTDINRILCESVSEEMPLEVLNDELKIVKDLYEMEPNNKWVILTIISILRIIKPLESCDEISEKFEILKKIDPMRQQFYSEAWSRFRIECELISLYKNHKRAVVLADKNLTAISHLDWMTLMTDINFSRNQLNSIPEQFKYLVCVSKLDLSCNEIKSLKNLKPMKSLQHLNVQNNCIVNYEDLEPVFHCVNLISLNIKGNLVSQLPNLTELIAEHPSSKLHLKSISIIYDKNV</sequence>
<organism evidence="10">
    <name type="scientific">Dugesia japonica</name>
    <name type="common">Planarian</name>
    <dbReference type="NCBI Taxonomy" id="6161"/>
    <lineage>
        <taxon>Eukaryota</taxon>
        <taxon>Metazoa</taxon>
        <taxon>Spiralia</taxon>
        <taxon>Lophotrochozoa</taxon>
        <taxon>Platyhelminthes</taxon>
        <taxon>Rhabditophora</taxon>
        <taxon>Seriata</taxon>
        <taxon>Tricladida</taxon>
        <taxon>Continenticola</taxon>
        <taxon>Geoplanoidea</taxon>
        <taxon>Dugesiidae</taxon>
        <taxon>Dugesia</taxon>
    </lineage>
</organism>
<dbReference type="AlphaFoldDB" id="A0A2U8U4E7"/>
<evidence type="ECO:0000256" key="8">
    <source>
        <dbReference type="ARBA" id="ARBA00047658"/>
    </source>
</evidence>
<evidence type="ECO:0000256" key="2">
    <source>
        <dbReference type="ARBA" id="ARBA00012656"/>
    </source>
</evidence>
<accession>A0A2U8U4E7</accession>
<dbReference type="SUPFAM" id="SSF52058">
    <property type="entry name" value="L domain-like"/>
    <property type="match status" value="1"/>
</dbReference>
<comment type="function">
    <text evidence="9">Catalyzes the transfer of a geranyl-geranyl moiety from geranyl-geranyl pyrophosphate to cysteines occuring in specific C-terminal amino acid sequences.</text>
</comment>
<dbReference type="Gene3D" id="3.80.10.10">
    <property type="entry name" value="Ribonuclease Inhibitor"/>
    <property type="match status" value="1"/>
</dbReference>
<evidence type="ECO:0000256" key="9">
    <source>
        <dbReference type="RuleBase" id="RU367120"/>
    </source>
</evidence>
<evidence type="ECO:0000256" key="6">
    <source>
        <dbReference type="ARBA" id="ARBA00022737"/>
    </source>
</evidence>
<comment type="similarity">
    <text evidence="1 9">Belongs to the protein prenyltransferase subunit alpha family.</text>
</comment>
<dbReference type="InterPro" id="IPR001611">
    <property type="entry name" value="Leu-rich_rpt"/>
</dbReference>
<comment type="catalytic activity">
    <reaction evidence="8 9">
        <text>geranylgeranyl diphosphate + L-cysteinyl-[protein] = S-geranylgeranyl-L-cysteinyl-[protein] + diphosphate</text>
        <dbReference type="Rhea" id="RHEA:21240"/>
        <dbReference type="Rhea" id="RHEA-COMP:10131"/>
        <dbReference type="Rhea" id="RHEA-COMP:11537"/>
        <dbReference type="ChEBI" id="CHEBI:29950"/>
        <dbReference type="ChEBI" id="CHEBI:33019"/>
        <dbReference type="ChEBI" id="CHEBI:57533"/>
        <dbReference type="ChEBI" id="CHEBI:86021"/>
        <dbReference type="EC" id="2.5.1.60"/>
    </reaction>
</comment>
<dbReference type="GO" id="GO:0004663">
    <property type="term" value="F:Rab geranylgeranyltransferase activity"/>
    <property type="evidence" value="ECO:0007669"/>
    <property type="project" value="UniProtKB-UniRule"/>
</dbReference>
<dbReference type="PANTHER" id="PTHR11129:SF2">
    <property type="entry name" value="GERANYLGERANYL TRANSFERASE TYPE-2 SUBUNIT ALPHA"/>
    <property type="match status" value="1"/>
</dbReference>
<keyword evidence="5 9" id="KW-0808">Transferase</keyword>
<evidence type="ECO:0000256" key="5">
    <source>
        <dbReference type="ARBA" id="ARBA00022679"/>
    </source>
</evidence>
<dbReference type="SUPFAM" id="SSF48439">
    <property type="entry name" value="Protein prenylyltransferase"/>
    <property type="match status" value="1"/>
</dbReference>
<dbReference type="GO" id="GO:0097354">
    <property type="term" value="P:prenylation"/>
    <property type="evidence" value="ECO:0007669"/>
    <property type="project" value="UniProtKB-UniRule"/>
</dbReference>
<dbReference type="PROSITE" id="PS51147">
    <property type="entry name" value="PFTA"/>
    <property type="match status" value="4"/>
</dbReference>
<keyword evidence="6" id="KW-0677">Repeat</keyword>
<reference evidence="10" key="1">
    <citation type="submission" date="2018-03" db="EMBL/GenBank/DDBJ databases">
        <title>Identification of a geranylgeranyl transferase gene in planarian.</title>
        <authorList>
            <person name="Ma K."/>
        </authorList>
    </citation>
    <scope>NUCLEOTIDE SEQUENCE</scope>
</reference>
<evidence type="ECO:0000256" key="4">
    <source>
        <dbReference type="ARBA" id="ARBA00022602"/>
    </source>
</evidence>
<proteinExistence type="evidence at transcript level"/>
<keyword evidence="4 9" id="KW-0637">Prenyltransferase</keyword>
<evidence type="ECO:0000313" key="10">
    <source>
        <dbReference type="EMBL" id="AWM96390.1"/>
    </source>
</evidence>
<dbReference type="EMBL" id="MH142572">
    <property type="protein sequence ID" value="AWM96390.1"/>
    <property type="molecule type" value="mRNA"/>
</dbReference>
<dbReference type="InterPro" id="IPR002088">
    <property type="entry name" value="Prenyl_trans_a"/>
</dbReference>
<dbReference type="InterPro" id="IPR032675">
    <property type="entry name" value="LRR_dom_sf"/>
</dbReference>
<dbReference type="EC" id="2.5.1.60" evidence="2 9"/>
<evidence type="ECO:0000256" key="3">
    <source>
        <dbReference type="ARBA" id="ARBA00014772"/>
    </source>
</evidence>
<evidence type="ECO:0000256" key="7">
    <source>
        <dbReference type="ARBA" id="ARBA00031267"/>
    </source>
</evidence>
<dbReference type="PROSITE" id="PS51450">
    <property type="entry name" value="LRR"/>
    <property type="match status" value="2"/>
</dbReference>
<dbReference type="Gene3D" id="1.25.40.120">
    <property type="entry name" value="Protein prenylyltransferase"/>
    <property type="match status" value="1"/>
</dbReference>
<dbReference type="PANTHER" id="PTHR11129">
    <property type="entry name" value="PROTEIN FARNESYLTRANSFERASE ALPHA SUBUNIT/RAB GERANYLGERANYL TRANSFERASE ALPHA SUBUNIT"/>
    <property type="match status" value="1"/>
</dbReference>
<dbReference type="GO" id="GO:0005968">
    <property type="term" value="C:Rab-protein geranylgeranyltransferase complex"/>
    <property type="evidence" value="ECO:0007669"/>
    <property type="project" value="TreeGrafter"/>
</dbReference>
<dbReference type="FunFam" id="1.25.40.120:FF:000035">
    <property type="entry name" value="Geranylgeranyl transferase type-2 subunit alpha"/>
    <property type="match status" value="1"/>
</dbReference>
<evidence type="ECO:0000256" key="1">
    <source>
        <dbReference type="ARBA" id="ARBA00006734"/>
    </source>
</evidence>
<gene>
    <name evidence="10" type="primary">ggt</name>
</gene>
<name>A0A2U8U4E7_DUGJA</name>
<protein>
    <recommendedName>
        <fullName evidence="3 9">Geranylgeranyl transferase type-2 subunit alpha</fullName>
        <ecNumber evidence="2 9">2.5.1.60</ecNumber>
    </recommendedName>
    <alternativeName>
        <fullName evidence="7 9">Geranylgeranyl transferase type II subunit alpha</fullName>
    </alternativeName>
</protein>
<dbReference type="Gene3D" id="2.60.40.1130">
    <property type="entry name" value="Rab geranylgeranyltransferase alpha-subunit, insert domain"/>
    <property type="match status" value="1"/>
</dbReference>